<feature type="non-terminal residue" evidence="10">
    <location>
        <position position="1"/>
    </location>
</feature>
<dbReference type="GO" id="GO:0004020">
    <property type="term" value="F:adenylylsulfate kinase activity"/>
    <property type="evidence" value="ECO:0007669"/>
    <property type="project" value="UniProtKB-EC"/>
</dbReference>
<dbReference type="InterPro" id="IPR002891">
    <property type="entry name" value="APS"/>
</dbReference>
<evidence type="ECO:0000259" key="9">
    <source>
        <dbReference type="Pfam" id="PF01583"/>
    </source>
</evidence>
<evidence type="ECO:0000256" key="7">
    <source>
        <dbReference type="ARBA" id="ARBA00022840"/>
    </source>
</evidence>
<accession>A0AAV2IRZ9</accession>
<evidence type="ECO:0000256" key="8">
    <source>
        <dbReference type="RuleBase" id="RU004347"/>
    </source>
</evidence>
<reference evidence="10 11" key="1">
    <citation type="submission" date="2024-04" db="EMBL/GenBank/DDBJ databases">
        <authorList>
            <consortium name="Genoscope - CEA"/>
            <person name="William W."/>
        </authorList>
    </citation>
    <scope>NUCLEOTIDE SEQUENCE [LARGE SCALE GENOMIC DNA]</scope>
</reference>
<gene>
    <name evidence="10" type="ORF">GSLYS_00022358001</name>
</gene>
<dbReference type="NCBIfam" id="NF003013">
    <property type="entry name" value="PRK03846.1"/>
    <property type="match status" value="1"/>
</dbReference>
<dbReference type="GO" id="GO:0005524">
    <property type="term" value="F:ATP binding"/>
    <property type="evidence" value="ECO:0007669"/>
    <property type="project" value="UniProtKB-KW"/>
</dbReference>
<keyword evidence="6 8" id="KW-0418">Kinase</keyword>
<evidence type="ECO:0000256" key="1">
    <source>
        <dbReference type="ARBA" id="ARBA00004806"/>
    </source>
</evidence>
<dbReference type="InterPro" id="IPR059117">
    <property type="entry name" value="APS_kinase_dom"/>
</dbReference>
<feature type="domain" description="APS kinase" evidence="9">
    <location>
        <begin position="1"/>
        <end position="124"/>
    </location>
</feature>
<evidence type="ECO:0000256" key="5">
    <source>
        <dbReference type="ARBA" id="ARBA00022741"/>
    </source>
</evidence>
<comment type="catalytic activity">
    <reaction evidence="8">
        <text>adenosine 5'-phosphosulfate + ATP = 3'-phosphoadenylyl sulfate + ADP + H(+)</text>
        <dbReference type="Rhea" id="RHEA:24152"/>
        <dbReference type="ChEBI" id="CHEBI:15378"/>
        <dbReference type="ChEBI" id="CHEBI:30616"/>
        <dbReference type="ChEBI" id="CHEBI:58243"/>
        <dbReference type="ChEBI" id="CHEBI:58339"/>
        <dbReference type="ChEBI" id="CHEBI:456216"/>
        <dbReference type="EC" id="2.7.1.25"/>
    </reaction>
</comment>
<dbReference type="EMBL" id="CAXITT010003238">
    <property type="protein sequence ID" value="CAL1549041.1"/>
    <property type="molecule type" value="Genomic_DNA"/>
</dbReference>
<dbReference type="Pfam" id="PF01583">
    <property type="entry name" value="APS_kinase"/>
    <property type="match status" value="1"/>
</dbReference>
<comment type="caution">
    <text evidence="10">The sequence shown here is derived from an EMBL/GenBank/DDBJ whole genome shotgun (WGS) entry which is preliminary data.</text>
</comment>
<dbReference type="PANTHER" id="PTHR11055">
    <property type="entry name" value="BIFUNCTIONAL 3'-PHOSPHOADENOSINE 5'-PHOSPHOSULFATE SYNTHASE"/>
    <property type="match status" value="1"/>
</dbReference>
<keyword evidence="7 8" id="KW-0067">ATP-binding</keyword>
<comment type="function">
    <text evidence="8">Catalyzes the synthesis of activated sulfate.</text>
</comment>
<keyword evidence="5 8" id="KW-0547">Nucleotide-binding</keyword>
<keyword evidence="4 8" id="KW-0808">Transferase</keyword>
<protein>
    <recommendedName>
        <fullName evidence="3 8">Adenylyl-sulfate kinase</fullName>
        <ecNumber evidence="3 8">2.7.1.25</ecNumber>
    </recommendedName>
</protein>
<feature type="non-terminal residue" evidence="10">
    <location>
        <position position="124"/>
    </location>
</feature>
<comment type="pathway">
    <text evidence="1 8">Sulfur metabolism; hydrogen sulfide biosynthesis; sulfite from sulfate: step 2/3.</text>
</comment>
<evidence type="ECO:0000256" key="4">
    <source>
        <dbReference type="ARBA" id="ARBA00022679"/>
    </source>
</evidence>
<evidence type="ECO:0000256" key="2">
    <source>
        <dbReference type="ARBA" id="ARBA00007008"/>
    </source>
</evidence>
<sequence length="124" mass="13580">LWFTGLSGSGKSTVANLLDKKLHAAGRHTYILDGDNVRHGLNKDLGFSQADRVENIRRVAEVAKLMADAGLIVLVSFISPFRAERQMARELMGDGDFAEIFVDTPFEECAKRDPKGLYAKAIAG</sequence>
<dbReference type="CDD" id="cd02027">
    <property type="entry name" value="APSK"/>
    <property type="match status" value="1"/>
</dbReference>
<evidence type="ECO:0000313" key="10">
    <source>
        <dbReference type="EMBL" id="CAL1549041.1"/>
    </source>
</evidence>
<dbReference type="SUPFAM" id="SSF52540">
    <property type="entry name" value="P-loop containing nucleoside triphosphate hydrolases"/>
    <property type="match status" value="1"/>
</dbReference>
<dbReference type="Gene3D" id="3.40.50.300">
    <property type="entry name" value="P-loop containing nucleotide triphosphate hydrolases"/>
    <property type="match status" value="1"/>
</dbReference>
<evidence type="ECO:0000256" key="6">
    <source>
        <dbReference type="ARBA" id="ARBA00022777"/>
    </source>
</evidence>
<comment type="similarity">
    <text evidence="2 8">Belongs to the APS kinase family.</text>
</comment>
<dbReference type="PANTHER" id="PTHR11055:SF63">
    <property type="entry name" value="ADENYLYL-SULFATE KINASE 1, CHLOROPLASTIC"/>
    <property type="match status" value="1"/>
</dbReference>
<evidence type="ECO:0000256" key="3">
    <source>
        <dbReference type="ARBA" id="ARBA00012121"/>
    </source>
</evidence>
<keyword evidence="11" id="KW-1185">Reference proteome</keyword>
<dbReference type="EC" id="2.7.1.25" evidence="3 8"/>
<name>A0AAV2IRZ9_LYMST</name>
<dbReference type="Proteomes" id="UP001497497">
    <property type="component" value="Unassembled WGS sequence"/>
</dbReference>
<organism evidence="10 11">
    <name type="scientific">Lymnaea stagnalis</name>
    <name type="common">Great pond snail</name>
    <name type="synonym">Helix stagnalis</name>
    <dbReference type="NCBI Taxonomy" id="6523"/>
    <lineage>
        <taxon>Eukaryota</taxon>
        <taxon>Metazoa</taxon>
        <taxon>Spiralia</taxon>
        <taxon>Lophotrochozoa</taxon>
        <taxon>Mollusca</taxon>
        <taxon>Gastropoda</taxon>
        <taxon>Heterobranchia</taxon>
        <taxon>Euthyneura</taxon>
        <taxon>Panpulmonata</taxon>
        <taxon>Hygrophila</taxon>
        <taxon>Lymnaeoidea</taxon>
        <taxon>Lymnaeidae</taxon>
        <taxon>Lymnaea</taxon>
    </lineage>
</organism>
<dbReference type="InterPro" id="IPR027417">
    <property type="entry name" value="P-loop_NTPase"/>
</dbReference>
<dbReference type="AlphaFoldDB" id="A0AAV2IRZ9"/>
<dbReference type="GO" id="GO:0000103">
    <property type="term" value="P:sulfate assimilation"/>
    <property type="evidence" value="ECO:0007669"/>
    <property type="project" value="InterPro"/>
</dbReference>
<dbReference type="NCBIfam" id="TIGR00455">
    <property type="entry name" value="apsK"/>
    <property type="match status" value="1"/>
</dbReference>
<evidence type="ECO:0000313" key="11">
    <source>
        <dbReference type="Proteomes" id="UP001497497"/>
    </source>
</evidence>
<proteinExistence type="inferred from homology"/>